<feature type="domain" description="Alcohol dehydrogenase-like N-terminal" evidence="1">
    <location>
        <begin position="58"/>
        <end position="163"/>
    </location>
</feature>
<name>A0A382UJ22_9ZZZZ</name>
<dbReference type="PANTHER" id="PTHR45033:SF2">
    <property type="entry name" value="ZINC-TYPE ALCOHOL DEHYDROGENASE-LIKE PROTEIN C1773.06C"/>
    <property type="match status" value="1"/>
</dbReference>
<reference evidence="2" key="1">
    <citation type="submission" date="2018-05" db="EMBL/GenBank/DDBJ databases">
        <authorList>
            <person name="Lanie J.A."/>
            <person name="Ng W.-L."/>
            <person name="Kazmierczak K.M."/>
            <person name="Andrzejewski T.M."/>
            <person name="Davidsen T.M."/>
            <person name="Wayne K.J."/>
            <person name="Tettelin H."/>
            <person name="Glass J.I."/>
            <person name="Rusch D."/>
            <person name="Podicherti R."/>
            <person name="Tsui H.-C.T."/>
            <person name="Winkler M.E."/>
        </authorList>
    </citation>
    <scope>NUCLEOTIDE SEQUENCE</scope>
</reference>
<dbReference type="InterPro" id="IPR052711">
    <property type="entry name" value="Zinc_ADH-like"/>
</dbReference>
<evidence type="ECO:0000313" key="2">
    <source>
        <dbReference type="EMBL" id="SVD34142.1"/>
    </source>
</evidence>
<sequence>VIRSTDLTGPLASTLTVLSCFGFAERTDAQETIRQYQLEPSGNQLQLVMKEVPRPTPGAQEVLVRVRATSLNRRDLSIYQSRYGGGDRSGLIPLSDGAGEVIEVGPGVTRFAVGDRVMGVFFADWIDGPRTREANASARGGSIDGMLSEMVVSREDGLILIPEHL</sequence>
<dbReference type="InterPro" id="IPR011032">
    <property type="entry name" value="GroES-like_sf"/>
</dbReference>
<feature type="non-terminal residue" evidence="2">
    <location>
        <position position="1"/>
    </location>
</feature>
<dbReference type="EMBL" id="UINC01144555">
    <property type="protein sequence ID" value="SVD34142.1"/>
    <property type="molecule type" value="Genomic_DNA"/>
</dbReference>
<dbReference type="Pfam" id="PF08240">
    <property type="entry name" value="ADH_N"/>
    <property type="match status" value="1"/>
</dbReference>
<evidence type="ECO:0000259" key="1">
    <source>
        <dbReference type="Pfam" id="PF08240"/>
    </source>
</evidence>
<dbReference type="SUPFAM" id="SSF50129">
    <property type="entry name" value="GroES-like"/>
    <property type="match status" value="1"/>
</dbReference>
<dbReference type="Gene3D" id="3.90.180.10">
    <property type="entry name" value="Medium-chain alcohol dehydrogenases, catalytic domain"/>
    <property type="match status" value="1"/>
</dbReference>
<gene>
    <name evidence="2" type="ORF">METZ01_LOCUS386996</name>
</gene>
<protein>
    <recommendedName>
        <fullName evidence="1">Alcohol dehydrogenase-like N-terminal domain-containing protein</fullName>
    </recommendedName>
</protein>
<organism evidence="2">
    <name type="scientific">marine metagenome</name>
    <dbReference type="NCBI Taxonomy" id="408172"/>
    <lineage>
        <taxon>unclassified sequences</taxon>
        <taxon>metagenomes</taxon>
        <taxon>ecological metagenomes</taxon>
    </lineage>
</organism>
<feature type="non-terminal residue" evidence="2">
    <location>
        <position position="165"/>
    </location>
</feature>
<proteinExistence type="predicted"/>
<dbReference type="InterPro" id="IPR013154">
    <property type="entry name" value="ADH-like_N"/>
</dbReference>
<accession>A0A382UJ22</accession>
<dbReference type="AlphaFoldDB" id="A0A382UJ22"/>
<dbReference type="PANTHER" id="PTHR45033">
    <property type="match status" value="1"/>
</dbReference>